<dbReference type="AlphaFoldDB" id="A0A9P6T8Y3"/>
<dbReference type="InterPro" id="IPR001789">
    <property type="entry name" value="Sig_transdc_resp-reg_receiver"/>
</dbReference>
<keyword evidence="5" id="KW-1185">Reference proteome</keyword>
<feature type="domain" description="Response regulatory" evidence="3">
    <location>
        <begin position="1"/>
        <end position="80"/>
    </location>
</feature>
<feature type="region of interest" description="Disordered" evidence="2">
    <location>
        <begin position="140"/>
        <end position="186"/>
    </location>
</feature>
<dbReference type="EMBL" id="MU167317">
    <property type="protein sequence ID" value="KAG0143496.1"/>
    <property type="molecule type" value="Genomic_DNA"/>
</dbReference>
<evidence type="ECO:0000313" key="5">
    <source>
        <dbReference type="Proteomes" id="UP000886653"/>
    </source>
</evidence>
<dbReference type="OrthoDB" id="2499189at2759"/>
<protein>
    <recommendedName>
        <fullName evidence="3">Response regulatory domain-containing protein</fullName>
    </recommendedName>
</protein>
<proteinExistence type="predicted"/>
<dbReference type="PROSITE" id="PS50110">
    <property type="entry name" value="RESPONSE_REGULATORY"/>
    <property type="match status" value="1"/>
</dbReference>
<comment type="caution">
    <text evidence="4">The sequence shown here is derived from an EMBL/GenBank/DDBJ whole genome shotgun (WGS) entry which is preliminary data.</text>
</comment>
<dbReference type="Proteomes" id="UP000886653">
    <property type="component" value="Unassembled WGS sequence"/>
</dbReference>
<feature type="compositionally biased region" description="Polar residues" evidence="2">
    <location>
        <begin position="162"/>
        <end position="179"/>
    </location>
</feature>
<dbReference type="InterPro" id="IPR011006">
    <property type="entry name" value="CheY-like_superfamily"/>
</dbReference>
<evidence type="ECO:0000259" key="3">
    <source>
        <dbReference type="PROSITE" id="PS50110"/>
    </source>
</evidence>
<evidence type="ECO:0000313" key="4">
    <source>
        <dbReference type="EMBL" id="KAG0143496.1"/>
    </source>
</evidence>
<reference evidence="4" key="1">
    <citation type="submission" date="2013-11" db="EMBL/GenBank/DDBJ databases">
        <title>Genome sequence of the fusiform rust pathogen reveals effectors for host alternation and coevolution with pine.</title>
        <authorList>
            <consortium name="DOE Joint Genome Institute"/>
            <person name="Smith K."/>
            <person name="Pendleton A."/>
            <person name="Kubisiak T."/>
            <person name="Anderson C."/>
            <person name="Salamov A."/>
            <person name="Aerts A."/>
            <person name="Riley R."/>
            <person name="Clum A."/>
            <person name="Lindquist E."/>
            <person name="Ence D."/>
            <person name="Campbell M."/>
            <person name="Kronenberg Z."/>
            <person name="Feau N."/>
            <person name="Dhillon B."/>
            <person name="Hamelin R."/>
            <person name="Burleigh J."/>
            <person name="Smith J."/>
            <person name="Yandell M."/>
            <person name="Nelson C."/>
            <person name="Grigoriev I."/>
            <person name="Davis J."/>
        </authorList>
    </citation>
    <scope>NUCLEOTIDE SEQUENCE</scope>
    <source>
        <strain evidence="4">G11</strain>
    </source>
</reference>
<dbReference type="Gene3D" id="3.40.50.2300">
    <property type="match status" value="1"/>
</dbReference>
<evidence type="ECO:0000256" key="2">
    <source>
        <dbReference type="SAM" id="MobiDB-lite"/>
    </source>
</evidence>
<accession>A0A9P6T8Y3</accession>
<comment type="caution">
    <text evidence="1">Lacks conserved residue(s) required for the propagation of feature annotation.</text>
</comment>
<dbReference type="SUPFAM" id="SSF52172">
    <property type="entry name" value="CheY-like"/>
    <property type="match status" value="1"/>
</dbReference>
<name>A0A9P6T8Y3_9BASI</name>
<evidence type="ECO:0000256" key="1">
    <source>
        <dbReference type="PROSITE-ProRule" id="PRU00169"/>
    </source>
</evidence>
<dbReference type="GO" id="GO:0000160">
    <property type="term" value="P:phosphorelay signal transduction system"/>
    <property type="evidence" value="ECO:0007669"/>
    <property type="project" value="InterPro"/>
</dbReference>
<organism evidence="4 5">
    <name type="scientific">Cronartium quercuum f. sp. fusiforme G11</name>
    <dbReference type="NCBI Taxonomy" id="708437"/>
    <lineage>
        <taxon>Eukaryota</taxon>
        <taxon>Fungi</taxon>
        <taxon>Dikarya</taxon>
        <taxon>Basidiomycota</taxon>
        <taxon>Pucciniomycotina</taxon>
        <taxon>Pucciniomycetes</taxon>
        <taxon>Pucciniales</taxon>
        <taxon>Coleosporiaceae</taxon>
        <taxon>Cronartium</taxon>
    </lineage>
</organism>
<gene>
    <name evidence="4" type="ORF">CROQUDRAFT_661114</name>
</gene>
<sequence>MPGMSGLEVAKRLRATQGPGDHEPQNHSLLLPYNRHIDICAVTTDLEDWQLETYRKAGMNGVIGKPLKEDDIRHALQLASISKSAYPFPTPIDVTTPRYPTFPILTHTRRRSSCANFKQQYAGRATYAFYFRLHGTPHPLPLPTLEPETKTTTSRPPLDRLNSISTSSVDSPSFPTARTTPPLGWNTLSTTSSIEDWQGDVVSNEQDPFAAGFGAALSEKEGEEGDGDEEWDTFKSQARTQLISRRSIPLLGRQNQLDHQDWKRETRSDCGSPDRPTYRLVWLGIKSQSVLKDGPLLDEMLNVMAIEDSIS</sequence>